<feature type="chain" id="PRO_5003315973" evidence="1">
    <location>
        <begin position="20"/>
        <end position="239"/>
    </location>
</feature>
<evidence type="ECO:0000256" key="1">
    <source>
        <dbReference type="SAM" id="SignalP"/>
    </source>
</evidence>
<dbReference type="GeneID" id="18937263"/>
<evidence type="ECO:0000313" key="3">
    <source>
        <dbReference type="Proteomes" id="UP000001072"/>
    </source>
</evidence>
<protein>
    <submittedName>
        <fullName evidence="2">Secreted protein</fullName>
    </submittedName>
</protein>
<keyword evidence="1" id="KW-0732">Signal</keyword>
<dbReference type="Proteomes" id="UP000001072">
    <property type="component" value="Unassembled WGS sequence"/>
</dbReference>
<dbReference type="EMBL" id="GL883171">
    <property type="protein sequence ID" value="EGF98683.1"/>
    <property type="molecule type" value="Genomic_DNA"/>
</dbReference>
<dbReference type="InParanoid" id="F4S9K8"/>
<dbReference type="HOGENOM" id="CLU_1240376_0_0_1"/>
<organism evidence="3">
    <name type="scientific">Melampsora larici-populina (strain 98AG31 / pathotype 3-4-7)</name>
    <name type="common">Poplar leaf rust fungus</name>
    <dbReference type="NCBI Taxonomy" id="747676"/>
    <lineage>
        <taxon>Eukaryota</taxon>
        <taxon>Fungi</taxon>
        <taxon>Dikarya</taxon>
        <taxon>Basidiomycota</taxon>
        <taxon>Pucciniomycotina</taxon>
        <taxon>Pucciniomycetes</taxon>
        <taxon>Pucciniales</taxon>
        <taxon>Melampsoraceae</taxon>
        <taxon>Melampsora</taxon>
    </lineage>
</organism>
<dbReference type="AlphaFoldDB" id="F4S9K8"/>
<dbReference type="RefSeq" id="XP_007418070.1">
    <property type="nucleotide sequence ID" value="XM_007418008.1"/>
</dbReference>
<sequence length="239" mass="26672">MLSKLILGFCLWIPSHTYAALLQFHATSSVAHTSSDLSEANAPAGAVSAITWSPGTMTMTERMTEGAQAERTQDELTHDALLVDFDQDVHTGQVPNMATLRRLLRQSTEISPSPGQGQTDLHAPNLVGMRRYSSEELYHIEQKAKQMKNGFDYTYLPDGKFLRNQKTMWDVHGFGGRIRVYDYEDHELLYQTDCCYCKGQKRDWDDLTTGEAWLEIAAYGCGGIACGALTFAVKMMCGL</sequence>
<reference evidence="3" key="1">
    <citation type="journal article" date="2011" name="Proc. Natl. Acad. Sci. U.S.A.">
        <title>Obligate biotrophy features unraveled by the genomic analysis of rust fungi.</title>
        <authorList>
            <person name="Duplessis S."/>
            <person name="Cuomo C.A."/>
            <person name="Lin Y.-C."/>
            <person name="Aerts A."/>
            <person name="Tisserant E."/>
            <person name="Veneault-Fourrey C."/>
            <person name="Joly D.L."/>
            <person name="Hacquard S."/>
            <person name="Amselem J."/>
            <person name="Cantarel B.L."/>
            <person name="Chiu R."/>
            <person name="Coutinho P.M."/>
            <person name="Feau N."/>
            <person name="Field M."/>
            <person name="Frey P."/>
            <person name="Gelhaye E."/>
            <person name="Goldberg J."/>
            <person name="Grabherr M.G."/>
            <person name="Kodira C.D."/>
            <person name="Kohler A."/>
            <person name="Kuees U."/>
            <person name="Lindquist E.A."/>
            <person name="Lucas S.M."/>
            <person name="Mago R."/>
            <person name="Mauceli E."/>
            <person name="Morin E."/>
            <person name="Murat C."/>
            <person name="Pangilinan J.L."/>
            <person name="Park R."/>
            <person name="Pearson M."/>
            <person name="Quesneville H."/>
            <person name="Rouhier N."/>
            <person name="Sakthikumar S."/>
            <person name="Salamov A.A."/>
            <person name="Schmutz J."/>
            <person name="Selles B."/>
            <person name="Shapiro H."/>
            <person name="Tanguay P."/>
            <person name="Tuskan G.A."/>
            <person name="Henrissat B."/>
            <person name="Van de Peer Y."/>
            <person name="Rouze P."/>
            <person name="Ellis J.G."/>
            <person name="Dodds P.N."/>
            <person name="Schein J.E."/>
            <person name="Zhong S."/>
            <person name="Hamelin R.C."/>
            <person name="Grigoriev I.V."/>
            <person name="Szabo L.J."/>
            <person name="Martin F."/>
        </authorList>
    </citation>
    <scope>NUCLEOTIDE SEQUENCE [LARGE SCALE GENOMIC DNA]</scope>
    <source>
        <strain evidence="3">98AG31 / pathotype 3-4-7</strain>
    </source>
</reference>
<dbReference type="KEGG" id="mlr:MELLADRAFT_95503"/>
<feature type="signal peptide" evidence="1">
    <location>
        <begin position="1"/>
        <end position="19"/>
    </location>
</feature>
<evidence type="ECO:0000313" key="2">
    <source>
        <dbReference type="EMBL" id="EGF98683.1"/>
    </source>
</evidence>
<proteinExistence type="predicted"/>
<accession>F4S9K8</accession>
<dbReference type="VEuPathDB" id="FungiDB:MELLADRAFT_95503"/>
<gene>
    <name evidence="2" type="ORF">MELLADRAFT_95503</name>
</gene>
<keyword evidence="3" id="KW-1185">Reference proteome</keyword>
<name>F4S9K8_MELLP</name>